<dbReference type="RefSeq" id="WP_119305399.1">
    <property type="nucleotide sequence ID" value="NZ_AP014608.1"/>
</dbReference>
<dbReference type="PANTHER" id="PTHR47618:SF1">
    <property type="entry name" value="BIFUNCTIONAL OLIGORIBONUCLEASE AND PAP PHOSPHATASE NRNA"/>
    <property type="match status" value="1"/>
</dbReference>
<dbReference type="EMBL" id="AP014608">
    <property type="protein sequence ID" value="BBA17110.1"/>
    <property type="molecule type" value="Genomic_DNA"/>
</dbReference>
<dbReference type="Proteomes" id="UP000263619">
    <property type="component" value="Chromosome"/>
</dbReference>
<dbReference type="OrthoDB" id="9803668at2"/>
<keyword evidence="4" id="KW-1185">Reference proteome</keyword>
<evidence type="ECO:0000259" key="1">
    <source>
        <dbReference type="Pfam" id="PF01368"/>
    </source>
</evidence>
<sequence>MLFSNINGKNKKKIVLFPHNNPDGDALGSSLALFFYLRKLKHDVDLISPTEYSEFFQWLPGIDKILIFSEKTKYLVKKKIINADYIFFIDFNNFSRINNISDLFSYSKAKKVLIDHHPFPFYFDFMFSDPTVAATSILVFRFISDMNNLDKIDKNIATCLYVGLMTDTGYFRFPSITSETHFIAGKLIEKGIDINFIYHHLQEKYNENRLILLSKALNNLKIIKKYRTAYTSIKTSDINFYSYKQGDTEGIITYGLGIKNIVFSVLFFEEKKKFPIKISFRSKGNFDVNMFARKHFGGGGHKNAAGGTSERSLSESIKYFLKTIHNYYIHLLTSSI</sequence>
<dbReference type="Pfam" id="PF01368">
    <property type="entry name" value="DHH"/>
    <property type="match status" value="1"/>
</dbReference>
<proteinExistence type="predicted"/>
<gene>
    <name evidence="3" type="ORF">STAT_174</name>
</gene>
<dbReference type="InterPro" id="IPR038763">
    <property type="entry name" value="DHH_sf"/>
</dbReference>
<dbReference type="PANTHER" id="PTHR47618">
    <property type="entry name" value="BIFUNCTIONAL OLIGORIBONUCLEASE AND PAP PHOSPHATASE NRNA"/>
    <property type="match status" value="1"/>
</dbReference>
<dbReference type="GO" id="GO:0003676">
    <property type="term" value="F:nucleic acid binding"/>
    <property type="evidence" value="ECO:0007669"/>
    <property type="project" value="InterPro"/>
</dbReference>
<dbReference type="InterPro" id="IPR001667">
    <property type="entry name" value="DDH_dom"/>
</dbReference>
<dbReference type="SUPFAM" id="SSF64182">
    <property type="entry name" value="DHH phosphoesterases"/>
    <property type="match status" value="1"/>
</dbReference>
<name>A0A224AKF5_9FLAO</name>
<dbReference type="InterPro" id="IPR003156">
    <property type="entry name" value="DHHA1_dom"/>
</dbReference>
<evidence type="ECO:0000313" key="3">
    <source>
        <dbReference type="EMBL" id="BBA17110.1"/>
    </source>
</evidence>
<dbReference type="Pfam" id="PF02272">
    <property type="entry name" value="DHHA1"/>
    <property type="match status" value="1"/>
</dbReference>
<evidence type="ECO:0000313" key="4">
    <source>
        <dbReference type="Proteomes" id="UP000263619"/>
    </source>
</evidence>
<accession>A0A224AKF5</accession>
<protein>
    <submittedName>
        <fullName evidence="3">Phosphoesterase domain-containing protein</fullName>
    </submittedName>
</protein>
<dbReference type="InterPro" id="IPR051319">
    <property type="entry name" value="Oligoribo/pAp-PDE_c-di-AMP_PDE"/>
</dbReference>
<dbReference type="AlphaFoldDB" id="A0A224AKF5"/>
<organism evidence="3 4">
    <name type="scientific">Blattabacterium cuenoti STAT</name>
    <dbReference type="NCBI Taxonomy" id="1457030"/>
    <lineage>
        <taxon>Bacteria</taxon>
        <taxon>Pseudomonadati</taxon>
        <taxon>Bacteroidota</taxon>
        <taxon>Flavobacteriia</taxon>
        <taxon>Flavobacteriales</taxon>
        <taxon>Blattabacteriaceae</taxon>
        <taxon>Blattabacterium</taxon>
    </lineage>
</organism>
<dbReference type="Gene3D" id="3.90.1640.10">
    <property type="entry name" value="inorganic pyrophosphatase (n-terminal core)"/>
    <property type="match status" value="1"/>
</dbReference>
<feature type="domain" description="DDH" evidence="1">
    <location>
        <begin position="13"/>
        <end position="163"/>
    </location>
</feature>
<reference evidence="3 4" key="1">
    <citation type="submission" date="2014-06" db="EMBL/GenBank/DDBJ databases">
        <title>Genome sequence of the intracellular symbiont Blattabacterium cuenoti, strain STAT from the wood feeding cockroach Salganea taiwanensis taiwanensis.</title>
        <authorList>
            <person name="Kinjo Y."/>
            <person name="Ohkuma M."/>
            <person name="Tokuda G."/>
        </authorList>
    </citation>
    <scope>NUCLEOTIDE SEQUENCE [LARGE SCALE GENOMIC DNA]</scope>
    <source>
        <strain evidence="3 4">STAT</strain>
    </source>
</reference>
<evidence type="ECO:0000259" key="2">
    <source>
        <dbReference type="Pfam" id="PF02272"/>
    </source>
</evidence>
<feature type="domain" description="DHHA1" evidence="2">
    <location>
        <begin position="243"/>
        <end position="326"/>
    </location>
</feature>
<dbReference type="Gene3D" id="3.10.310.30">
    <property type="match status" value="1"/>
</dbReference>